<evidence type="ECO:0000313" key="2">
    <source>
        <dbReference type="Proteomes" id="UP001520140"/>
    </source>
</evidence>
<dbReference type="EMBL" id="JABUKG010000004">
    <property type="protein sequence ID" value="MBY6320238.1"/>
    <property type="molecule type" value="Genomic_DNA"/>
</dbReference>
<sequence length="1217" mass="134238">MPSGEDVDLGGYDGIVDALIGSALVPQGRSIWEFGVDRSPGSKANKDYKSRTGEPLGEVPAVTTFVYVTPRRWAGAETWAKAKRAEGIWKDVWAISASELQIALEKCHATHIWFSEYQNIPSTAAETLENWWDKYCRPTNGLLSQDIVLAGRREAGAQLSRILADEDNAHIWIRANSTDDVLAFVACTVLALRDLEGSELYQRALVVFDASMLRYLDSQSNLLILLPFDESLVRQAELIANNHVILHTTNPGIAKISLPDIDIPEARDWLVNEKQVERQGATRLAGAASRSIPLFKQHVTGGAYPVLESVSGERKPLDATIRRAWLLGGWATVRSGDRSVLEQLSNDGVEAFLALVSEYSSGPDPLFSRIGETWKVSDVRSSFETLTPAIDANDLRAMEPLVQEILGAINPTLKLPLKDRWAAGIYGTRRIHSSQMRGGVANMLAALGGLGGGVRVESGTTLSGWAGLIVRALLQRANEDDSGELWSSLVDVLSKLGEAAPDEFLAAVRAGLSEGGSLRGSIFSQSDDAGIMATTSPHVYFLWALQHLAWSPRYVSDAVNIIAMLDDLDPGGKSGNRPLSSLIDILQPGIAQTSVDANTRVRILERLLTRHPKTAGKLVVLLIPDGNGFHLVSDGPEFRDWKPVRQGAATIAELYAEVKGVTKLAIKAAKRDPALWQKLVQKSTHVSPDLRTEIMHGLKDSRSDLDDATRQMLWDELNKIVRQHRQYSDAEWALSNDGLAPLLDVIATLEVPDALVRHRWLFDHTPMIGISIVDDDSAYYAEVGRLRQMALEEIWDEVQFEGICSFAKTVKTPWSVGSELSNCDLDPAPSLEDFIGVMTDADRSISLMATAYIGATTGGSHERLRALADQADGNPDVQASLLHLSGDQMSAWSAAADLGSDVEQAFWTSFQQIGLGADFELVNEAARHLKAYGRVGVALDLLALYGVRQPRKLDINLVRELLELFVSSDAEEHRWLTGYEIAKLLDLLAASGEVSDDEIALLEWRYLPIIERDGAPSALIKKIASTPSFFVELISLLYFPKNADRDTYERPNPEMIHNASRLLNAWNVVPGQKKDGNIDLDELIAWTDESRALLRDADRLNAGERHIGQVLAMTAEDEQDVWPPEAVREFLEQRGTDEIIRGFRLQTFNKRGVTSRSLDEGGAQERALATKYGQWATKCETDWPATARALRLIAQGYEHDANREDEETQRRLRGFDD</sequence>
<reference evidence="1 2" key="1">
    <citation type="submission" date="2020-06" db="EMBL/GenBank/DDBJ databases">
        <title>Taxonomy, biology and ecology of Rhodococcus bacteria occurring in California pistachio and other woody hosts as revealed by genome sequence analyses.</title>
        <authorList>
            <person name="Gai Y."/>
            <person name="Riely B."/>
        </authorList>
    </citation>
    <scope>NUCLEOTIDE SEQUENCE [LARGE SCALE GENOMIC DNA]</scope>
    <source>
        <strain evidence="1 2">BP-284</strain>
    </source>
</reference>
<name>A0ABS7NQH4_9NOCA</name>
<gene>
    <name evidence="1" type="ORF">HQ605_05345</name>
</gene>
<dbReference type="Proteomes" id="UP001520140">
    <property type="component" value="Unassembled WGS sequence"/>
</dbReference>
<keyword evidence="2" id="KW-1185">Reference proteome</keyword>
<comment type="caution">
    <text evidence="1">The sequence shown here is derived from an EMBL/GenBank/DDBJ whole genome shotgun (WGS) entry which is preliminary data.</text>
</comment>
<proteinExistence type="predicted"/>
<organism evidence="1 2">
    <name type="scientific">Rhodococcoides kroppenstedtii</name>
    <dbReference type="NCBI Taxonomy" id="293050"/>
    <lineage>
        <taxon>Bacteria</taxon>
        <taxon>Bacillati</taxon>
        <taxon>Actinomycetota</taxon>
        <taxon>Actinomycetes</taxon>
        <taxon>Mycobacteriales</taxon>
        <taxon>Nocardiaceae</taxon>
        <taxon>Rhodococcoides</taxon>
    </lineage>
</organism>
<dbReference type="RefSeq" id="WP_157889517.1">
    <property type="nucleotide sequence ID" value="NZ_JABUKE010000003.1"/>
</dbReference>
<protein>
    <submittedName>
        <fullName evidence="1">Uncharacterized protein</fullName>
    </submittedName>
</protein>
<accession>A0ABS7NQH4</accession>
<evidence type="ECO:0000313" key="1">
    <source>
        <dbReference type="EMBL" id="MBY6320238.1"/>
    </source>
</evidence>